<evidence type="ECO:0000256" key="2">
    <source>
        <dbReference type="ARBA" id="ARBA00022692"/>
    </source>
</evidence>
<dbReference type="InterPro" id="IPR052337">
    <property type="entry name" value="SAT4-like"/>
</dbReference>
<accession>A0A8J2NIZ6</accession>
<evidence type="ECO:0000256" key="6">
    <source>
        <dbReference type="SAM" id="MobiDB-lite"/>
    </source>
</evidence>
<dbReference type="GO" id="GO:0016020">
    <property type="term" value="C:membrane"/>
    <property type="evidence" value="ECO:0007669"/>
    <property type="project" value="UniProtKB-SubCell"/>
</dbReference>
<keyword evidence="2 7" id="KW-0812">Transmembrane</keyword>
<evidence type="ECO:0000259" key="8">
    <source>
        <dbReference type="Pfam" id="PF20684"/>
    </source>
</evidence>
<evidence type="ECO:0000256" key="3">
    <source>
        <dbReference type="ARBA" id="ARBA00022989"/>
    </source>
</evidence>
<comment type="subcellular location">
    <subcellularLocation>
        <location evidence="1">Membrane</location>
        <topology evidence="1">Multi-pass membrane protein</topology>
    </subcellularLocation>
</comment>
<evidence type="ECO:0000256" key="1">
    <source>
        <dbReference type="ARBA" id="ARBA00004141"/>
    </source>
</evidence>
<gene>
    <name evidence="9" type="ORF">FEQUK3_LOCUS5617</name>
</gene>
<organism evidence="9 10">
    <name type="scientific">Fusarium equiseti</name>
    <name type="common">Fusarium scirpi</name>
    <dbReference type="NCBI Taxonomy" id="61235"/>
    <lineage>
        <taxon>Eukaryota</taxon>
        <taxon>Fungi</taxon>
        <taxon>Dikarya</taxon>
        <taxon>Ascomycota</taxon>
        <taxon>Pezizomycotina</taxon>
        <taxon>Sordariomycetes</taxon>
        <taxon>Hypocreomycetidae</taxon>
        <taxon>Hypocreales</taxon>
        <taxon>Nectriaceae</taxon>
        <taxon>Fusarium</taxon>
        <taxon>Fusarium incarnatum-equiseti species complex</taxon>
    </lineage>
</organism>
<feature type="transmembrane region" description="Helical" evidence="7">
    <location>
        <begin position="115"/>
        <end position="137"/>
    </location>
</feature>
<feature type="transmembrane region" description="Helical" evidence="7">
    <location>
        <begin position="197"/>
        <end position="215"/>
    </location>
</feature>
<feature type="transmembrane region" description="Helical" evidence="7">
    <location>
        <begin position="12"/>
        <end position="31"/>
    </location>
</feature>
<feature type="domain" description="Rhodopsin" evidence="8">
    <location>
        <begin position="31"/>
        <end position="278"/>
    </location>
</feature>
<keyword evidence="3 7" id="KW-1133">Transmembrane helix</keyword>
<dbReference type="InterPro" id="IPR049326">
    <property type="entry name" value="Rhodopsin_dom_fungi"/>
</dbReference>
<keyword evidence="4 7" id="KW-0472">Membrane</keyword>
<feature type="transmembrane region" description="Helical" evidence="7">
    <location>
        <begin position="77"/>
        <end position="103"/>
    </location>
</feature>
<name>A0A8J2NIZ6_FUSEQ</name>
<sequence length="361" mass="39905">MSEPAGVGGKGPQLIGVLWFQMALSYFLIGLRLYTRAFIKGAIGVDDWCLISTAVSTDLIPSVKRHDDLPTSEFAKAMLYILTGQVFIALATGMGKVSVAMFLLRIVMKPWHRWFLWFCNISITIFSIFLAIAVFAQCTPTESIWNPLLADQRVCNLSLTVVAISYCSYAATMDFVLAAFPWIALHGLNMKAKDRRTICISLSLGVFAGICGIFRTSGLTSLSNAQDYLCKFSQLRIKDDSSNKEIDSISDSVMWTVSEVTATIVCLTLPSLRPLYKKMRGEDFSSGGYQQHDDSAYRHNPSFPLGSLRENNDKDDTSTKIESGVLTGKNDSDEAILLNGSTKGNIIRTQEVCMTYGERRG</sequence>
<comment type="caution">
    <text evidence="9">The sequence shown here is derived from an EMBL/GenBank/DDBJ whole genome shotgun (WGS) entry which is preliminary data.</text>
</comment>
<reference evidence="9" key="1">
    <citation type="submission" date="2021-05" db="EMBL/GenBank/DDBJ databases">
        <authorList>
            <person name="Khan N."/>
        </authorList>
    </citation>
    <scope>NUCLEOTIDE SEQUENCE</scope>
</reference>
<evidence type="ECO:0000313" key="10">
    <source>
        <dbReference type="Proteomes" id="UP000693738"/>
    </source>
</evidence>
<evidence type="ECO:0000313" key="9">
    <source>
        <dbReference type="EMBL" id="CAG7559899.1"/>
    </source>
</evidence>
<dbReference type="Pfam" id="PF20684">
    <property type="entry name" value="Fung_rhodopsin"/>
    <property type="match status" value="1"/>
</dbReference>
<protein>
    <recommendedName>
        <fullName evidence="8">Rhodopsin domain-containing protein</fullName>
    </recommendedName>
</protein>
<evidence type="ECO:0000256" key="4">
    <source>
        <dbReference type="ARBA" id="ARBA00023136"/>
    </source>
</evidence>
<evidence type="ECO:0000256" key="5">
    <source>
        <dbReference type="ARBA" id="ARBA00038359"/>
    </source>
</evidence>
<feature type="transmembrane region" description="Helical" evidence="7">
    <location>
        <begin position="157"/>
        <end position="185"/>
    </location>
</feature>
<dbReference type="PANTHER" id="PTHR33048:SF93">
    <property type="entry name" value="INTEGRAL MEMBRANE PROTEIN"/>
    <property type="match status" value="1"/>
</dbReference>
<dbReference type="EMBL" id="CAJSTJ010000131">
    <property type="protein sequence ID" value="CAG7559899.1"/>
    <property type="molecule type" value="Genomic_DNA"/>
</dbReference>
<comment type="similarity">
    <text evidence="5">Belongs to the SAT4 family.</text>
</comment>
<dbReference type="PANTHER" id="PTHR33048">
    <property type="entry name" value="PTH11-LIKE INTEGRAL MEMBRANE PROTEIN (AFU_ORTHOLOGUE AFUA_5G11245)"/>
    <property type="match status" value="1"/>
</dbReference>
<proteinExistence type="inferred from homology"/>
<feature type="region of interest" description="Disordered" evidence="6">
    <location>
        <begin position="288"/>
        <end position="326"/>
    </location>
</feature>
<feature type="compositionally biased region" description="Basic and acidic residues" evidence="6">
    <location>
        <begin position="310"/>
        <end position="319"/>
    </location>
</feature>
<dbReference type="Proteomes" id="UP000693738">
    <property type="component" value="Unassembled WGS sequence"/>
</dbReference>
<dbReference type="AlphaFoldDB" id="A0A8J2NIZ6"/>
<evidence type="ECO:0000256" key="7">
    <source>
        <dbReference type="SAM" id="Phobius"/>
    </source>
</evidence>